<evidence type="ECO:0000313" key="2">
    <source>
        <dbReference type="Proteomes" id="UP000192907"/>
    </source>
</evidence>
<proteinExistence type="predicted"/>
<dbReference type="EMBL" id="FWZT01000002">
    <property type="protein sequence ID" value="SME96198.1"/>
    <property type="molecule type" value="Genomic_DNA"/>
</dbReference>
<gene>
    <name evidence="1" type="ORF">SAMN06296036_102268</name>
</gene>
<keyword evidence="2" id="KW-1185">Reference proteome</keyword>
<reference evidence="2" key="1">
    <citation type="submission" date="2017-04" db="EMBL/GenBank/DDBJ databases">
        <authorList>
            <person name="Varghese N."/>
            <person name="Submissions S."/>
        </authorList>
    </citation>
    <scope>NUCLEOTIDE SEQUENCE [LARGE SCALE GENOMIC DNA]</scope>
    <source>
        <strain evidence="2">RKEM611</strain>
    </source>
</reference>
<dbReference type="Proteomes" id="UP000192907">
    <property type="component" value="Unassembled WGS sequence"/>
</dbReference>
<accession>A0A1Y6BC15</accession>
<dbReference type="AlphaFoldDB" id="A0A1Y6BC15"/>
<evidence type="ECO:0008006" key="3">
    <source>
        <dbReference type="Google" id="ProtNLM"/>
    </source>
</evidence>
<organism evidence="1 2">
    <name type="scientific">Pseudobacteriovorax antillogorgiicola</name>
    <dbReference type="NCBI Taxonomy" id="1513793"/>
    <lineage>
        <taxon>Bacteria</taxon>
        <taxon>Pseudomonadati</taxon>
        <taxon>Bdellovibrionota</taxon>
        <taxon>Oligoflexia</taxon>
        <taxon>Oligoflexales</taxon>
        <taxon>Pseudobacteriovoracaceae</taxon>
        <taxon>Pseudobacteriovorax</taxon>
    </lineage>
</organism>
<name>A0A1Y6BC15_9BACT</name>
<evidence type="ECO:0000313" key="1">
    <source>
        <dbReference type="EMBL" id="SME96198.1"/>
    </source>
</evidence>
<dbReference type="STRING" id="1513793.SAMN06296036_102268"/>
<sequence length="293" mass="33501">MSRNERFRWLVGNQGAVHGVQCSQQLRKSCLSRLGKYEFLEDGYQPWMASPILALEVLKGNMKPLESCQERFSTDRRFLNSYSKFFVTDFGKTVLPFSYNIKINEQIESNGKQSISIFEKGISQIDFWPEWMKILFENLIVNIVPICSHQGVECGNSFTDHNFIGTIFTSVEYDNPYPDLLLNISLAHELAHNLLMIYNTGHALFTDPSQTAYSGIREVQRPVVAAMHSAVALMYMSIAAFSLARGEVGARRAFLETLQNEYRNKLKINIEGLLRTSRTKFCDEILREMVLVA</sequence>
<protein>
    <recommendedName>
        <fullName evidence="3">HEXXH motif-containing protein</fullName>
    </recommendedName>
</protein>